<proteinExistence type="predicted"/>
<dbReference type="Proteomes" id="UP001321473">
    <property type="component" value="Unassembled WGS sequence"/>
</dbReference>
<gene>
    <name evidence="1" type="ORF">V5799_025504</name>
</gene>
<dbReference type="AlphaFoldDB" id="A0AAQ4E9C4"/>
<evidence type="ECO:0000313" key="1">
    <source>
        <dbReference type="EMBL" id="KAK8771253.1"/>
    </source>
</evidence>
<keyword evidence="2" id="KW-1185">Reference proteome</keyword>
<organism evidence="1 2">
    <name type="scientific">Amblyomma americanum</name>
    <name type="common">Lone star tick</name>
    <dbReference type="NCBI Taxonomy" id="6943"/>
    <lineage>
        <taxon>Eukaryota</taxon>
        <taxon>Metazoa</taxon>
        <taxon>Ecdysozoa</taxon>
        <taxon>Arthropoda</taxon>
        <taxon>Chelicerata</taxon>
        <taxon>Arachnida</taxon>
        <taxon>Acari</taxon>
        <taxon>Parasitiformes</taxon>
        <taxon>Ixodida</taxon>
        <taxon>Ixodoidea</taxon>
        <taxon>Ixodidae</taxon>
        <taxon>Amblyomminae</taxon>
        <taxon>Amblyomma</taxon>
    </lineage>
</organism>
<comment type="caution">
    <text evidence="1">The sequence shown here is derived from an EMBL/GenBank/DDBJ whole genome shotgun (WGS) entry which is preliminary data.</text>
</comment>
<name>A0AAQ4E9C4_AMBAM</name>
<evidence type="ECO:0000313" key="2">
    <source>
        <dbReference type="Proteomes" id="UP001321473"/>
    </source>
</evidence>
<accession>A0AAQ4E9C4</accession>
<protein>
    <recommendedName>
        <fullName evidence="3">RRM domain-containing protein</fullName>
    </recommendedName>
</protein>
<evidence type="ECO:0008006" key="3">
    <source>
        <dbReference type="Google" id="ProtNLM"/>
    </source>
</evidence>
<reference evidence="1 2" key="1">
    <citation type="journal article" date="2023" name="Arcadia Sci">
        <title>De novo assembly of a long-read Amblyomma americanum tick genome.</title>
        <authorList>
            <person name="Chou S."/>
            <person name="Poskanzer K.E."/>
            <person name="Rollins M."/>
            <person name="Thuy-Boun P.S."/>
        </authorList>
    </citation>
    <scope>NUCLEOTIDE SEQUENCE [LARGE SCALE GENOMIC DNA]</scope>
    <source>
        <strain evidence="1">F_SG_1</strain>
        <tissue evidence="1">Salivary glands</tissue>
    </source>
</reference>
<sequence length="89" mass="10041">MAAPLVYVTVFRLPPTVTDDALAAALGAYGKVSAVTEPVFKSRDYIRNGCRILKLEMQRVPPNFLTVLSHRAMLEYRGMKWVCSRCKHN</sequence>
<dbReference type="EMBL" id="JARKHS020019977">
    <property type="protein sequence ID" value="KAK8771253.1"/>
    <property type="molecule type" value="Genomic_DNA"/>
</dbReference>